<dbReference type="AlphaFoldDB" id="A0A3S1AI07"/>
<proteinExistence type="predicted"/>
<keyword evidence="2" id="KW-1185">Reference proteome</keyword>
<comment type="caution">
    <text evidence="1">The sequence shown here is derived from an EMBL/GenBank/DDBJ whole genome shotgun (WGS) entry which is preliminary data.</text>
</comment>
<organism evidence="1 2">
    <name type="scientific">Dulcicalothrix desertica PCC 7102</name>
    <dbReference type="NCBI Taxonomy" id="232991"/>
    <lineage>
        <taxon>Bacteria</taxon>
        <taxon>Bacillati</taxon>
        <taxon>Cyanobacteriota</taxon>
        <taxon>Cyanophyceae</taxon>
        <taxon>Nostocales</taxon>
        <taxon>Calotrichaceae</taxon>
        <taxon>Dulcicalothrix</taxon>
    </lineage>
</organism>
<dbReference type="Proteomes" id="UP000271624">
    <property type="component" value="Unassembled WGS sequence"/>
</dbReference>
<evidence type="ECO:0000313" key="2">
    <source>
        <dbReference type="Proteomes" id="UP000271624"/>
    </source>
</evidence>
<dbReference type="RefSeq" id="WP_127084987.1">
    <property type="nucleotide sequence ID" value="NZ_RSCL01000020.1"/>
</dbReference>
<dbReference type="EMBL" id="RSCL01000020">
    <property type="protein sequence ID" value="RUT01289.1"/>
    <property type="molecule type" value="Genomic_DNA"/>
</dbReference>
<reference evidence="1" key="2">
    <citation type="journal article" date="2019" name="Genome Biol. Evol.">
        <title>Day and night: Metabolic profiles and evolutionary relationships of six axenic non-marine cyanobacteria.</title>
        <authorList>
            <person name="Will S.E."/>
            <person name="Henke P."/>
            <person name="Boedeker C."/>
            <person name="Huang S."/>
            <person name="Brinkmann H."/>
            <person name="Rohde M."/>
            <person name="Jarek M."/>
            <person name="Friedl T."/>
            <person name="Seufert S."/>
            <person name="Schumacher M."/>
            <person name="Overmann J."/>
            <person name="Neumann-Schaal M."/>
            <person name="Petersen J."/>
        </authorList>
    </citation>
    <scope>NUCLEOTIDE SEQUENCE [LARGE SCALE GENOMIC DNA]</scope>
    <source>
        <strain evidence="1">PCC 7102</strain>
    </source>
</reference>
<name>A0A3S1AI07_9CYAN</name>
<sequence length="181" mass="20113">MKKTLIILSFLLVTIGVVPTVIFWSKRAMTQNQPNNPHEKERLERARRSESLFQARLLVDASHEEVGKAALDYTKAKFNILSGAPTVAFTRSITNAEIPSTGLGKINFIGGEPPLMLVVVKGDFDVSSLATARFRDLKPRTQTKYIVYIFDLRAGIPCLTSTGATGEYFRRVLNDASLPDR</sequence>
<gene>
    <name evidence="1" type="ORF">DSM106972_068400</name>
</gene>
<accession>A0A3S1AI07</accession>
<protein>
    <submittedName>
        <fullName evidence="1">Uncharacterized protein</fullName>
    </submittedName>
</protein>
<reference evidence="1" key="1">
    <citation type="submission" date="2018-12" db="EMBL/GenBank/DDBJ databases">
        <authorList>
            <person name="Will S."/>
            <person name="Neumann-Schaal M."/>
            <person name="Henke P."/>
        </authorList>
    </citation>
    <scope>NUCLEOTIDE SEQUENCE</scope>
    <source>
        <strain evidence="1">PCC 7102</strain>
    </source>
</reference>
<evidence type="ECO:0000313" key="1">
    <source>
        <dbReference type="EMBL" id="RUT01289.1"/>
    </source>
</evidence>